<dbReference type="RefSeq" id="WP_267927923.1">
    <property type="nucleotide sequence ID" value="NZ_AP024233.1"/>
</dbReference>
<dbReference type="GO" id="GO:0004803">
    <property type="term" value="F:transposase activity"/>
    <property type="evidence" value="ECO:0007669"/>
    <property type="project" value="InterPro"/>
</dbReference>
<feature type="domain" description="Transposase IS4-like" evidence="1">
    <location>
        <begin position="139"/>
        <end position="390"/>
    </location>
</feature>
<dbReference type="GO" id="GO:0003677">
    <property type="term" value="F:DNA binding"/>
    <property type="evidence" value="ECO:0007669"/>
    <property type="project" value="InterPro"/>
</dbReference>
<dbReference type="GO" id="GO:0006313">
    <property type="term" value="P:DNA transposition"/>
    <property type="evidence" value="ECO:0007669"/>
    <property type="project" value="InterPro"/>
</dbReference>
<sequence length="459" mass="53331">MSTLSRFIRNYRNSGKTFRRIKMRCHLNADTLYSRIREDFNRVVDHRAANSSISLPDVLMSGFAMFCLKDPSLLAFDERRREEPDSLQGVFGVSRIPSDSQMRTVLDEVSVRDLRRPFKSIFAQLQRGKVLEKMTWLGGYYLLALDGTGIYTSEKMGSDYCLSKRKRNGKVEYYQQMFAGAFVHPDRSEVIPTCPEMIVKQDGSSKNDCERNAAKRYLTDFRREHPHLKTIVIEDALASNAPHIQELQKHDLRYILGAKPKDHENLYQSVDEAADRGEITELHIADSNKTNVHHCFRFLNNVPLNKSSKDSLTVNFLEYWETDSEGNVKNRFGWVTDIPISGENAFDIMRAGRARWRIENETFNTLKNQGYNLEHNYGLGKKHLSAVFAHLMLLAFLVDQVQQMCCPLFQAAQAKYRTRRYLWERVRSCFNENFVPSMELILHCIVNGVRKPKLEFQWE</sequence>
<proteinExistence type="predicted"/>
<dbReference type="KEGG" id="ddu:GF1_03650"/>
<accession>A0A915U193</accession>
<gene>
    <name evidence="2" type="ORF">GF1_03650</name>
    <name evidence="3" type="ORF">GF1_04020</name>
    <name evidence="4" type="ORF">GF1_15350</name>
</gene>
<keyword evidence="5" id="KW-1185">Reference proteome</keyword>
<dbReference type="EMBL" id="AP024233">
    <property type="protein sequence ID" value="BCO09159.1"/>
    <property type="molecule type" value="Genomic_DNA"/>
</dbReference>
<dbReference type="SUPFAM" id="SSF53098">
    <property type="entry name" value="Ribonuclease H-like"/>
    <property type="match status" value="1"/>
</dbReference>
<dbReference type="EMBL" id="AP024233">
    <property type="protein sequence ID" value="BCO07989.1"/>
    <property type="molecule type" value="Genomic_DNA"/>
</dbReference>
<dbReference type="KEGG" id="ddu:GF1_04020"/>
<evidence type="ECO:0000313" key="3">
    <source>
        <dbReference type="EMBL" id="BCO08026.1"/>
    </source>
</evidence>
<dbReference type="Proteomes" id="UP001063350">
    <property type="component" value="Chromosome"/>
</dbReference>
<dbReference type="Pfam" id="PF01609">
    <property type="entry name" value="DDE_Tnp_1"/>
    <property type="match status" value="1"/>
</dbReference>
<protein>
    <recommendedName>
        <fullName evidence="1">Transposase IS4-like domain-containing protein</fullName>
    </recommendedName>
</protein>
<reference evidence="4" key="1">
    <citation type="submission" date="2020-12" db="EMBL/GenBank/DDBJ databases">
        <title>Desulfobium dissulfuricans gen. nov., sp. nov., a novel mesophilic, sulfate-reducing bacterium isolated from a deep-sea hydrothermal vent.</title>
        <authorList>
            <person name="Hashimoto Y."/>
            <person name="Tame A."/>
            <person name="Sawayama S."/>
            <person name="Miyazaki J."/>
            <person name="Takai K."/>
            <person name="Nakagawa S."/>
        </authorList>
    </citation>
    <scope>NUCLEOTIDE SEQUENCE</scope>
    <source>
        <strain evidence="4">GF1</strain>
    </source>
</reference>
<dbReference type="InterPro" id="IPR012337">
    <property type="entry name" value="RNaseH-like_sf"/>
</dbReference>
<dbReference type="EMBL" id="AP024233">
    <property type="protein sequence ID" value="BCO08026.1"/>
    <property type="molecule type" value="Genomic_DNA"/>
</dbReference>
<evidence type="ECO:0000259" key="1">
    <source>
        <dbReference type="Pfam" id="PF01609"/>
    </source>
</evidence>
<dbReference type="KEGG" id="ddu:GF1_15350"/>
<evidence type="ECO:0000313" key="5">
    <source>
        <dbReference type="Proteomes" id="UP001063350"/>
    </source>
</evidence>
<dbReference type="Gene3D" id="3.90.350.10">
    <property type="entry name" value="Transposase Inhibitor Protein From Tn5, Chain A, domain 1"/>
    <property type="match status" value="1"/>
</dbReference>
<name>A0A915U193_9BACT</name>
<dbReference type="AlphaFoldDB" id="A0A915U193"/>
<evidence type="ECO:0000313" key="2">
    <source>
        <dbReference type="EMBL" id="BCO07989.1"/>
    </source>
</evidence>
<organism evidence="4 5">
    <name type="scientific">Desulfolithobacter dissulfuricans</name>
    <dbReference type="NCBI Taxonomy" id="2795293"/>
    <lineage>
        <taxon>Bacteria</taxon>
        <taxon>Pseudomonadati</taxon>
        <taxon>Thermodesulfobacteriota</taxon>
        <taxon>Desulfobulbia</taxon>
        <taxon>Desulfobulbales</taxon>
        <taxon>Desulfobulbaceae</taxon>
        <taxon>Desulfolithobacter</taxon>
    </lineage>
</organism>
<evidence type="ECO:0000313" key="4">
    <source>
        <dbReference type="EMBL" id="BCO09159.1"/>
    </source>
</evidence>
<dbReference type="InterPro" id="IPR002559">
    <property type="entry name" value="Transposase_11"/>
</dbReference>